<dbReference type="Proteomes" id="UP000649739">
    <property type="component" value="Unassembled WGS sequence"/>
</dbReference>
<name>A0A8J3F8J1_9ACTN</name>
<evidence type="ECO:0000313" key="3">
    <source>
        <dbReference type="Proteomes" id="UP000649739"/>
    </source>
</evidence>
<evidence type="ECO:0000256" key="1">
    <source>
        <dbReference type="SAM" id="MobiDB-lite"/>
    </source>
</evidence>
<reference evidence="2" key="1">
    <citation type="journal article" date="2014" name="Int. J. Syst. Evol. Microbiol.">
        <title>Complete genome sequence of Corynebacterium casei LMG S-19264T (=DSM 44701T), isolated from a smear-ripened cheese.</title>
        <authorList>
            <consortium name="US DOE Joint Genome Institute (JGI-PGF)"/>
            <person name="Walter F."/>
            <person name="Albersmeier A."/>
            <person name="Kalinowski J."/>
            <person name="Ruckert C."/>
        </authorList>
    </citation>
    <scope>NUCLEOTIDE SEQUENCE</scope>
    <source>
        <strain evidence="2">JCM 3090</strain>
    </source>
</reference>
<comment type="caution">
    <text evidence="2">The sequence shown here is derived from an EMBL/GenBank/DDBJ whole genome shotgun (WGS) entry which is preliminary data.</text>
</comment>
<dbReference type="RefSeq" id="WP_189168421.1">
    <property type="nucleotide sequence ID" value="NZ_BMQB01000001.1"/>
</dbReference>
<sequence length="94" mass="9963">MRTAGTGWRLAPARRRAPVARRPAAPDGGGPPGAVRRAAPIVTGPLVAWAAPCNDRYRSGRDPALDRDGGGWPERRPRDPRGPAEPPERPTADG</sequence>
<reference evidence="2" key="2">
    <citation type="submission" date="2020-09" db="EMBL/GenBank/DDBJ databases">
        <authorList>
            <person name="Sun Q."/>
            <person name="Ohkuma M."/>
        </authorList>
    </citation>
    <scope>NUCLEOTIDE SEQUENCE</scope>
    <source>
        <strain evidence="2">JCM 3090</strain>
    </source>
</reference>
<protein>
    <submittedName>
        <fullName evidence="2">Uncharacterized protein</fullName>
    </submittedName>
</protein>
<gene>
    <name evidence="2" type="ORF">GCM10010123_05900</name>
</gene>
<feature type="region of interest" description="Disordered" evidence="1">
    <location>
        <begin position="1"/>
        <end position="94"/>
    </location>
</feature>
<dbReference type="EMBL" id="BMQB01000001">
    <property type="protein sequence ID" value="GGJ78783.1"/>
    <property type="molecule type" value="Genomic_DNA"/>
</dbReference>
<organism evidence="2 3">
    <name type="scientific">Pilimelia anulata</name>
    <dbReference type="NCBI Taxonomy" id="53371"/>
    <lineage>
        <taxon>Bacteria</taxon>
        <taxon>Bacillati</taxon>
        <taxon>Actinomycetota</taxon>
        <taxon>Actinomycetes</taxon>
        <taxon>Micromonosporales</taxon>
        <taxon>Micromonosporaceae</taxon>
        <taxon>Pilimelia</taxon>
    </lineage>
</organism>
<feature type="compositionally biased region" description="Basic and acidic residues" evidence="1">
    <location>
        <begin position="55"/>
        <end position="94"/>
    </location>
</feature>
<accession>A0A8J3F8J1</accession>
<evidence type="ECO:0000313" key="2">
    <source>
        <dbReference type="EMBL" id="GGJ78783.1"/>
    </source>
</evidence>
<keyword evidence="3" id="KW-1185">Reference proteome</keyword>
<dbReference type="AlphaFoldDB" id="A0A8J3F8J1"/>
<proteinExistence type="predicted"/>